<dbReference type="Proteomes" id="UP000230709">
    <property type="component" value="Plasmid pOB3b1"/>
</dbReference>
<dbReference type="GO" id="GO:0022857">
    <property type="term" value="F:transmembrane transporter activity"/>
    <property type="evidence" value="ECO:0007669"/>
    <property type="project" value="InterPro"/>
</dbReference>
<organism evidence="11 12">
    <name type="scientific">Methylosinus trichosporium (strain ATCC 35070 / NCIMB 11131 / UNIQEM 75 / OB3b)</name>
    <dbReference type="NCBI Taxonomy" id="595536"/>
    <lineage>
        <taxon>Bacteria</taxon>
        <taxon>Pseudomonadati</taxon>
        <taxon>Pseudomonadota</taxon>
        <taxon>Alphaproteobacteria</taxon>
        <taxon>Hyphomicrobiales</taxon>
        <taxon>Methylocystaceae</taxon>
        <taxon>Methylosinus</taxon>
    </lineage>
</organism>
<dbReference type="CDD" id="cd06582">
    <property type="entry name" value="TM_PBP1_LivH_like"/>
    <property type="match status" value="1"/>
</dbReference>
<feature type="transmembrane region" description="Helical" evidence="9">
    <location>
        <begin position="291"/>
        <end position="311"/>
    </location>
</feature>
<name>A0A2D2D6E3_METT3</name>
<evidence type="ECO:0000256" key="1">
    <source>
        <dbReference type="ARBA" id="ARBA00004651"/>
    </source>
</evidence>
<dbReference type="KEGG" id="mtw:CQW49_21360"/>
<dbReference type="GO" id="GO:0005886">
    <property type="term" value="C:plasma membrane"/>
    <property type="evidence" value="ECO:0007669"/>
    <property type="project" value="UniProtKB-SubCell"/>
</dbReference>
<evidence type="ECO:0000256" key="7">
    <source>
        <dbReference type="ARBA" id="ARBA00023136"/>
    </source>
</evidence>
<evidence type="ECO:0000256" key="9">
    <source>
        <dbReference type="SAM" id="Phobius"/>
    </source>
</evidence>
<dbReference type="Pfam" id="PF02653">
    <property type="entry name" value="BPD_transp_2"/>
    <property type="match status" value="1"/>
</dbReference>
<dbReference type="NCBIfam" id="TIGR03409">
    <property type="entry name" value="urea_trans_UrtB"/>
    <property type="match status" value="1"/>
</dbReference>
<dbReference type="STRING" id="595536.GCA_000178815_00227"/>
<keyword evidence="2" id="KW-0813">Transport</keyword>
<feature type="transmembrane region" description="Helical" evidence="9">
    <location>
        <begin position="231"/>
        <end position="255"/>
    </location>
</feature>
<dbReference type="EMBL" id="CP023738">
    <property type="protein sequence ID" value="ATQ70556.1"/>
    <property type="molecule type" value="Genomic_DNA"/>
</dbReference>
<sequence length="524" mass="55932">MLRLIVGLAMATIFCAPAAALDRETIARLAGGDAEEQRLALDALVAKRDVAALPFLRDLLADHVRTADDGVFIVEDDHGLDALQRTPVALPAELEEVSTSNSVRLAIEESIAALELASPDPATRLESVKRLQSAELDEARLALIAEAESRERDSAVRDALRQIRALSELQSTHRTVRLAAAKALRASVSGRVREALKARLSVEEDGEIRVALTRSLRNIESSLAVGETLGIVFSGVSLASILLLAALGLAVTYGLMGVINMAHGEMMMIGAYATYVVQNLFRAHLPDHFQYYLAAAAPVAFVVAALVGVVIERLVIRFLYGRALETLLATWGVSLILMQTVRTIFGAQNVQVENPAWMSGRLFVTDNLELPYNRVVIILFSLAVLLLVSFLLARTRLGLFVRAVTQNRTMAKCVGVDSSRIDTIAFALGSGIAGLAGVALSQVGNVGPDLGQHYIVDSFMVVVLGGVGQLAGAVYAALGLGVAGKIFENLVGAVLAEIGLLVFLIVFIQKRPQGLFALGGRQAD</sequence>
<keyword evidence="6 9" id="KW-1133">Transmembrane helix</keyword>
<evidence type="ECO:0000256" key="8">
    <source>
        <dbReference type="ARBA" id="ARBA00037998"/>
    </source>
</evidence>
<comment type="subcellular location">
    <subcellularLocation>
        <location evidence="1">Cell membrane</location>
        <topology evidence="1">Multi-pass membrane protein</topology>
    </subcellularLocation>
</comment>
<comment type="similarity">
    <text evidence="8">Belongs to the binding-protein-dependent transport system permease family. LivHM subfamily.</text>
</comment>
<keyword evidence="4 9" id="KW-0812">Transmembrane</keyword>
<evidence type="ECO:0000313" key="11">
    <source>
        <dbReference type="EMBL" id="ATQ70556.1"/>
    </source>
</evidence>
<proteinExistence type="inferred from homology"/>
<feature type="signal peptide" evidence="10">
    <location>
        <begin position="1"/>
        <end position="18"/>
    </location>
</feature>
<evidence type="ECO:0000256" key="3">
    <source>
        <dbReference type="ARBA" id="ARBA00022475"/>
    </source>
</evidence>
<dbReference type="RefSeq" id="WP_024750047.1">
    <property type="nucleotide sequence ID" value="NZ_ADVE02000002.1"/>
</dbReference>
<keyword evidence="12" id="KW-1185">Reference proteome</keyword>
<dbReference type="InterPro" id="IPR001851">
    <property type="entry name" value="ABC_transp_permease"/>
</dbReference>
<gene>
    <name evidence="11" type="primary">urtB</name>
    <name evidence="11" type="ORF">CQW49_21360</name>
</gene>
<evidence type="ECO:0000256" key="2">
    <source>
        <dbReference type="ARBA" id="ARBA00022448"/>
    </source>
</evidence>
<feature type="transmembrane region" description="Helical" evidence="9">
    <location>
        <begin position="424"/>
        <end position="443"/>
    </location>
</feature>
<evidence type="ECO:0000256" key="10">
    <source>
        <dbReference type="SAM" id="SignalP"/>
    </source>
</evidence>
<feature type="transmembrane region" description="Helical" evidence="9">
    <location>
        <begin position="323"/>
        <end position="345"/>
    </location>
</feature>
<dbReference type="PANTHER" id="PTHR11795:SF447">
    <property type="entry name" value="ABC TRANSPORTER PERMEASE PROTEIN"/>
    <property type="match status" value="1"/>
</dbReference>
<feature type="chain" id="PRO_5013864284" evidence="10">
    <location>
        <begin position="19"/>
        <end position="524"/>
    </location>
</feature>
<evidence type="ECO:0000313" key="12">
    <source>
        <dbReference type="Proteomes" id="UP000230709"/>
    </source>
</evidence>
<dbReference type="GO" id="GO:0006865">
    <property type="term" value="P:amino acid transport"/>
    <property type="evidence" value="ECO:0007669"/>
    <property type="project" value="UniProtKB-KW"/>
</dbReference>
<dbReference type="InterPro" id="IPR017779">
    <property type="entry name" value="ABC_UrtB_bac"/>
</dbReference>
<keyword evidence="3" id="KW-1003">Cell membrane</keyword>
<accession>A0A2D2D6E3</accession>
<keyword evidence="5" id="KW-0029">Amino-acid transport</keyword>
<dbReference type="AlphaFoldDB" id="A0A2D2D6E3"/>
<dbReference type="PANTHER" id="PTHR11795">
    <property type="entry name" value="BRANCHED-CHAIN AMINO ACID TRANSPORT SYSTEM PERMEASE PROTEIN LIVH"/>
    <property type="match status" value="1"/>
</dbReference>
<feature type="transmembrane region" description="Helical" evidence="9">
    <location>
        <begin position="455"/>
        <end position="478"/>
    </location>
</feature>
<evidence type="ECO:0000256" key="4">
    <source>
        <dbReference type="ARBA" id="ARBA00022692"/>
    </source>
</evidence>
<evidence type="ECO:0000256" key="5">
    <source>
        <dbReference type="ARBA" id="ARBA00022970"/>
    </source>
</evidence>
<protein>
    <submittedName>
        <fullName evidence="11">Urea ABC transporter permease subunit UrtB</fullName>
    </submittedName>
</protein>
<feature type="transmembrane region" description="Helical" evidence="9">
    <location>
        <begin position="490"/>
        <end position="508"/>
    </location>
</feature>
<dbReference type="InterPro" id="IPR052157">
    <property type="entry name" value="BCAA_transport_permease"/>
</dbReference>
<keyword evidence="11" id="KW-0614">Plasmid</keyword>
<keyword evidence="10" id="KW-0732">Signal</keyword>
<reference evidence="12" key="1">
    <citation type="submission" date="2017-10" db="EMBL/GenBank/DDBJ databases">
        <title>Completed PacBio SMRT sequence of Methylosinus trichosporium OB3b reveals presence of a third large plasmid.</title>
        <authorList>
            <person name="Charles T.C."/>
            <person name="Lynch M.D.J."/>
            <person name="Heil J.R."/>
            <person name="Cheng J."/>
        </authorList>
    </citation>
    <scope>NUCLEOTIDE SEQUENCE [LARGE SCALE GENOMIC DNA]</scope>
    <source>
        <strain evidence="12">OB3b</strain>
        <plasmid evidence="12">pob3b1</plasmid>
    </source>
</reference>
<feature type="transmembrane region" description="Helical" evidence="9">
    <location>
        <begin position="372"/>
        <end position="393"/>
    </location>
</feature>
<keyword evidence="7 9" id="KW-0472">Membrane</keyword>
<geneLocation type="plasmid" evidence="12">
    <name>pob3b1</name>
</geneLocation>
<evidence type="ECO:0000256" key="6">
    <source>
        <dbReference type="ARBA" id="ARBA00022989"/>
    </source>
</evidence>